<name>A0ABD3C3I1_9LAMI</name>
<dbReference type="GO" id="GO:0030154">
    <property type="term" value="P:cell differentiation"/>
    <property type="evidence" value="ECO:0007669"/>
    <property type="project" value="UniProtKB-KW"/>
</dbReference>
<dbReference type="EMBL" id="JAVIJP010000054">
    <property type="protein sequence ID" value="KAL3624134.1"/>
    <property type="molecule type" value="Genomic_DNA"/>
</dbReference>
<evidence type="ECO:0000256" key="3">
    <source>
        <dbReference type="ARBA" id="ARBA00022782"/>
    </source>
</evidence>
<feature type="region of interest" description="Disordered" evidence="7">
    <location>
        <begin position="308"/>
        <end position="415"/>
    </location>
</feature>
<feature type="region of interest" description="Disordered" evidence="7">
    <location>
        <begin position="1"/>
        <end position="41"/>
    </location>
</feature>
<evidence type="ECO:0000256" key="4">
    <source>
        <dbReference type="ARBA" id="ARBA00023054"/>
    </source>
</evidence>
<evidence type="ECO:0000256" key="1">
    <source>
        <dbReference type="ARBA" id="ARBA00005405"/>
    </source>
</evidence>
<accession>A0ABD3C3I1</accession>
<reference evidence="9" key="1">
    <citation type="journal article" date="2024" name="IScience">
        <title>Strigolactones Initiate the Formation of Haustorium-like Structures in Castilleja.</title>
        <authorList>
            <person name="Buerger M."/>
            <person name="Peterson D."/>
            <person name="Chory J."/>
        </authorList>
    </citation>
    <scope>NUCLEOTIDE SEQUENCE [LARGE SCALE GENOMIC DNA]</scope>
</reference>
<sequence>MASKGRYPSPHPRHSLPGPGAAHPNPYASSIRPPPGGFPSFEMMPHPEVMAHKLSAQHVEIEKLVTENRRIAATHGNLRQDLATAKHDLQLVHNHIADVKAEKEQQMRGMVEKMSKMESELKGVESVKMELQKARAEAHNLLATRQELISRAQQLSRDLHMAHSEAQQIPVTMAELDRLTRDYEHSRATYEYEKKLYSDHLESLQVMEKNYMTMSREVEKLRAELTNSTSFDPQTGFGVPYAGSAVYNEGVPVRNYSSGQNPYGIPQQGHGPHPGGNLPAGNSPHVLAQSGVYGPGTAPRGPVYGVPRPTTGYDLHRGPAGSGYDAQGVAQTGPNYDALRGPTGPGYDAQKGPGYNGQNVSGNDVQRGANYDAQKSATSYDASTTGAVGPQGQVNMNNAPYGSAPSARGGYPARS</sequence>
<feature type="region of interest" description="Disordered" evidence="7">
    <location>
        <begin position="261"/>
        <end position="281"/>
    </location>
</feature>
<dbReference type="PANTHER" id="PTHR33405:SF4">
    <property type="entry name" value="PROTEIN FLX-LIKE 2"/>
    <property type="match status" value="1"/>
</dbReference>
<feature type="compositionally biased region" description="Polar residues" evidence="7">
    <location>
        <begin position="373"/>
        <end position="400"/>
    </location>
</feature>
<dbReference type="AlphaFoldDB" id="A0ABD3C3I1"/>
<protein>
    <recommendedName>
        <fullName evidence="10">Protein FLX-like 2</fullName>
    </recommendedName>
</protein>
<keyword evidence="2" id="KW-0217">Developmental protein</keyword>
<keyword evidence="9" id="KW-1185">Reference proteome</keyword>
<feature type="compositionally biased region" description="Low complexity" evidence="7">
    <location>
        <begin position="262"/>
        <end position="281"/>
    </location>
</feature>
<comment type="caution">
    <text evidence="8">The sequence shown here is derived from an EMBL/GenBank/DDBJ whole genome shotgun (WGS) entry which is preliminary data.</text>
</comment>
<dbReference type="InterPro" id="IPR040353">
    <property type="entry name" value="FLX/FLX-like"/>
</dbReference>
<keyword evidence="4 6" id="KW-0175">Coiled coil</keyword>
<evidence type="ECO:0000256" key="2">
    <source>
        <dbReference type="ARBA" id="ARBA00022473"/>
    </source>
</evidence>
<dbReference type="Proteomes" id="UP001632038">
    <property type="component" value="Unassembled WGS sequence"/>
</dbReference>
<keyword evidence="5" id="KW-0287">Flowering</keyword>
<feature type="coiled-coil region" evidence="6">
    <location>
        <begin position="100"/>
        <end position="158"/>
    </location>
</feature>
<evidence type="ECO:0000256" key="5">
    <source>
        <dbReference type="ARBA" id="ARBA00023089"/>
    </source>
</evidence>
<organism evidence="8 9">
    <name type="scientific">Castilleja foliolosa</name>
    <dbReference type="NCBI Taxonomy" id="1961234"/>
    <lineage>
        <taxon>Eukaryota</taxon>
        <taxon>Viridiplantae</taxon>
        <taxon>Streptophyta</taxon>
        <taxon>Embryophyta</taxon>
        <taxon>Tracheophyta</taxon>
        <taxon>Spermatophyta</taxon>
        <taxon>Magnoliopsida</taxon>
        <taxon>eudicotyledons</taxon>
        <taxon>Gunneridae</taxon>
        <taxon>Pentapetalae</taxon>
        <taxon>asterids</taxon>
        <taxon>lamiids</taxon>
        <taxon>Lamiales</taxon>
        <taxon>Orobanchaceae</taxon>
        <taxon>Pedicularideae</taxon>
        <taxon>Castillejinae</taxon>
        <taxon>Castilleja</taxon>
    </lineage>
</organism>
<gene>
    <name evidence="8" type="ORF">CASFOL_032950</name>
</gene>
<keyword evidence="3" id="KW-0221">Differentiation</keyword>
<comment type="similarity">
    <text evidence="1">Belongs to the FLX family.</text>
</comment>
<proteinExistence type="inferred from homology"/>
<evidence type="ECO:0000313" key="8">
    <source>
        <dbReference type="EMBL" id="KAL3624134.1"/>
    </source>
</evidence>
<evidence type="ECO:0008006" key="10">
    <source>
        <dbReference type="Google" id="ProtNLM"/>
    </source>
</evidence>
<evidence type="ECO:0000256" key="6">
    <source>
        <dbReference type="SAM" id="Coils"/>
    </source>
</evidence>
<dbReference type="PANTHER" id="PTHR33405">
    <property type="entry name" value="PROTEIN FLX-LIKE 2"/>
    <property type="match status" value="1"/>
</dbReference>
<evidence type="ECO:0000313" key="9">
    <source>
        <dbReference type="Proteomes" id="UP001632038"/>
    </source>
</evidence>
<evidence type="ECO:0000256" key="7">
    <source>
        <dbReference type="SAM" id="MobiDB-lite"/>
    </source>
</evidence>
<dbReference type="GO" id="GO:0009908">
    <property type="term" value="P:flower development"/>
    <property type="evidence" value="ECO:0007669"/>
    <property type="project" value="UniProtKB-KW"/>
</dbReference>